<dbReference type="Pfam" id="PF07686">
    <property type="entry name" value="V-set"/>
    <property type="match status" value="1"/>
</dbReference>
<dbReference type="InterPro" id="IPR013783">
    <property type="entry name" value="Ig-like_fold"/>
</dbReference>
<keyword evidence="2 6" id="KW-0472">Membrane</keyword>
<dbReference type="PROSITE" id="PS50835">
    <property type="entry name" value="IG_LIKE"/>
    <property type="match status" value="1"/>
</dbReference>
<dbReference type="GO" id="GO:0050839">
    <property type="term" value="F:cell adhesion molecule binding"/>
    <property type="evidence" value="ECO:0007669"/>
    <property type="project" value="TreeGrafter"/>
</dbReference>
<evidence type="ECO:0000256" key="5">
    <source>
        <dbReference type="ARBA" id="ARBA00023319"/>
    </source>
</evidence>
<keyword evidence="4" id="KW-0325">Glycoprotein</keyword>
<name>A0A8B7XUH4_ACAPL</name>
<keyword evidence="3" id="KW-1015">Disulfide bond</keyword>
<dbReference type="InterPro" id="IPR007110">
    <property type="entry name" value="Ig-like_dom"/>
</dbReference>
<dbReference type="InterPro" id="IPR003599">
    <property type="entry name" value="Ig_sub"/>
</dbReference>
<evidence type="ECO:0000256" key="1">
    <source>
        <dbReference type="ARBA" id="ARBA00004479"/>
    </source>
</evidence>
<dbReference type="KEGG" id="aplc:110975457"/>
<dbReference type="GO" id="GO:0005886">
    <property type="term" value="C:plasma membrane"/>
    <property type="evidence" value="ECO:0007669"/>
    <property type="project" value="TreeGrafter"/>
</dbReference>
<evidence type="ECO:0000256" key="2">
    <source>
        <dbReference type="ARBA" id="ARBA00023136"/>
    </source>
</evidence>
<dbReference type="GO" id="GO:0005911">
    <property type="term" value="C:cell-cell junction"/>
    <property type="evidence" value="ECO:0007669"/>
    <property type="project" value="TreeGrafter"/>
</dbReference>
<reference evidence="9" key="1">
    <citation type="submission" date="2025-08" db="UniProtKB">
        <authorList>
            <consortium name="RefSeq"/>
        </authorList>
    </citation>
    <scope>IDENTIFICATION</scope>
</reference>
<dbReference type="SMART" id="SM00409">
    <property type="entry name" value="IG"/>
    <property type="match status" value="3"/>
</dbReference>
<dbReference type="GO" id="GO:0098609">
    <property type="term" value="P:cell-cell adhesion"/>
    <property type="evidence" value="ECO:0007669"/>
    <property type="project" value="TreeGrafter"/>
</dbReference>
<dbReference type="InterPro" id="IPR013106">
    <property type="entry name" value="Ig_V-set"/>
</dbReference>
<dbReference type="InterPro" id="IPR051275">
    <property type="entry name" value="Cell_adhesion_signaling"/>
</dbReference>
<dbReference type="Proteomes" id="UP000694845">
    <property type="component" value="Unplaced"/>
</dbReference>
<evidence type="ECO:0000256" key="6">
    <source>
        <dbReference type="SAM" id="Phobius"/>
    </source>
</evidence>
<accession>A0A8B7XUH4</accession>
<sequence>MLKDKTKVVFSNTTSFFDQVACDVCVSVAEKQPQYTKGGSPSLYGGPGSLSFVLFLLLYLSFMPVQSTAKCSVCAAGSGEKIENIFGLTRDGGYAQLGIWHQIPCPTFRRGEKLDGVVWYKGYVVGDPSTVRLISHSGSGNYPISDRYAFSADFSLLIKGIEGSDEGHFLCQVIPKETGFRAQGINLQVLDMSFPASPNDTSGSTTLHRGRRQTLPCQCMSQSPDAPSVVYWSMGEGITTDTEIIGARFSDGVTLQIQHGADYSIDSDASLTVNSLNVVHDNQRFWCHVFQSDGTLRNCYIDSQFKDQQQPKVGLLKASELSFYLQEGREQVLPCHGWSTGDTFCEAKWLKLDPADQQVVVSYNLSTGAVDSYFGFNLATDFGLVIRSAHDEHAGLYQCGVGNDTIEVQVIGNLFPLDGGRTISRESVTAELGEDFKHRCPAVLHISEGTNATLFWSFGLRTTQKATVIGTLTLPGRSKTMSDGAESVGSFSISPEGFLQVGNYSIYGDMRYWCHIFTEEGLLLRSYVDVKSYLAESEQLLTSNSIWASTIVPTPVSCPCEPFITEAAFAIIVVCIIVCFLLLLAAVVVRERRQHHGYTPAPSGTTPPINLAPVTS</sequence>
<feature type="transmembrane region" description="Helical" evidence="6">
    <location>
        <begin position="567"/>
        <end position="589"/>
    </location>
</feature>
<evidence type="ECO:0000256" key="3">
    <source>
        <dbReference type="ARBA" id="ARBA00023157"/>
    </source>
</evidence>
<keyword evidence="5" id="KW-0393">Immunoglobulin domain</keyword>
<dbReference type="OMA" id="WCHIFTE"/>
<dbReference type="AlphaFoldDB" id="A0A8B7XUH4"/>
<evidence type="ECO:0000256" key="4">
    <source>
        <dbReference type="ARBA" id="ARBA00023180"/>
    </source>
</evidence>
<dbReference type="GeneID" id="110975457"/>
<comment type="subcellular location">
    <subcellularLocation>
        <location evidence="1">Membrane</location>
        <topology evidence="1">Single-pass type I membrane protein</topology>
    </subcellularLocation>
</comment>
<protein>
    <submittedName>
        <fullName evidence="9">Uncharacterized protein LOC110975457</fullName>
    </submittedName>
</protein>
<keyword evidence="6" id="KW-1133">Transmembrane helix</keyword>
<dbReference type="PANTHER" id="PTHR11640">
    <property type="entry name" value="NEPHRIN"/>
    <property type="match status" value="1"/>
</dbReference>
<dbReference type="OrthoDB" id="6354602at2759"/>
<gene>
    <name evidence="9" type="primary">LOC110975457</name>
</gene>
<evidence type="ECO:0000259" key="7">
    <source>
        <dbReference type="PROSITE" id="PS50835"/>
    </source>
</evidence>
<proteinExistence type="predicted"/>
<dbReference type="SUPFAM" id="SSF48726">
    <property type="entry name" value="Immunoglobulin"/>
    <property type="match status" value="2"/>
</dbReference>
<keyword evidence="6" id="KW-0812">Transmembrane</keyword>
<evidence type="ECO:0000313" key="9">
    <source>
        <dbReference type="RefSeq" id="XP_022083665.1"/>
    </source>
</evidence>
<organism evidence="8 9">
    <name type="scientific">Acanthaster planci</name>
    <name type="common">Crown-of-thorns starfish</name>
    <dbReference type="NCBI Taxonomy" id="133434"/>
    <lineage>
        <taxon>Eukaryota</taxon>
        <taxon>Metazoa</taxon>
        <taxon>Echinodermata</taxon>
        <taxon>Eleutherozoa</taxon>
        <taxon>Asterozoa</taxon>
        <taxon>Asteroidea</taxon>
        <taxon>Valvatacea</taxon>
        <taxon>Valvatida</taxon>
        <taxon>Acanthasteridae</taxon>
        <taxon>Acanthaster</taxon>
    </lineage>
</organism>
<dbReference type="InterPro" id="IPR036179">
    <property type="entry name" value="Ig-like_dom_sf"/>
</dbReference>
<keyword evidence="8" id="KW-1185">Reference proteome</keyword>
<dbReference type="Gene3D" id="2.60.40.10">
    <property type="entry name" value="Immunoglobulins"/>
    <property type="match status" value="2"/>
</dbReference>
<feature type="domain" description="Ig-like" evidence="7">
    <location>
        <begin position="311"/>
        <end position="409"/>
    </location>
</feature>
<dbReference type="RefSeq" id="XP_022083665.1">
    <property type="nucleotide sequence ID" value="XM_022227973.1"/>
</dbReference>
<evidence type="ECO:0000313" key="8">
    <source>
        <dbReference type="Proteomes" id="UP000694845"/>
    </source>
</evidence>
<dbReference type="PANTHER" id="PTHR11640:SF164">
    <property type="entry name" value="MAM DOMAIN-CONTAINING GLYCOSYLPHOSPHATIDYLINOSITOL ANCHOR PROTEIN 1"/>
    <property type="match status" value="1"/>
</dbReference>